<accession>A0A817SLF7</accession>
<comment type="caution">
    <text evidence="11">The sequence shown here is derived from an EMBL/GenBank/DDBJ whole genome shotgun (WGS) entry which is preliminary data.</text>
</comment>
<evidence type="ECO:0000313" key="11">
    <source>
        <dbReference type="EMBL" id="CAF3287200.1"/>
    </source>
</evidence>
<dbReference type="InterPro" id="IPR017871">
    <property type="entry name" value="ABC_transporter-like_CS"/>
</dbReference>
<evidence type="ECO:0000256" key="4">
    <source>
        <dbReference type="ARBA" id="ARBA00022741"/>
    </source>
</evidence>
<dbReference type="InterPro" id="IPR027417">
    <property type="entry name" value="P-loop_NTPase"/>
</dbReference>
<reference evidence="11" key="1">
    <citation type="submission" date="2021-02" db="EMBL/GenBank/DDBJ databases">
        <authorList>
            <person name="Nowell W R."/>
        </authorList>
    </citation>
    <scope>NUCLEOTIDE SEQUENCE</scope>
</reference>
<dbReference type="Proteomes" id="UP000663869">
    <property type="component" value="Unassembled WGS sequence"/>
</dbReference>
<sequence>MTHKYETLVGERGIQLSGGEKQRIALARALIKQPNVLLLDEATSALDNANERIVQEALDRNRKDRTTIIIAHRLNTIKNADYIYVLENGVLIEEGTHENLMVVPEGRYQAMFKRQEIERISDNMDDTPYMQKVTEEENLAYEYSHRLSMSEMVAEHKAVEKPFSQISVFLRLLTMNRPEWIIILIGCIGCIFVGGSQSLFGFLLARVIHAFKYYPGAKQRSHVLNASLIFLLVGVFILIARLVQYTAFAISGSKLTQRFRSQAFECLLRQEVAYFDRIEHSSGVISAHLSSGAIAVQELAGTRSGVICEIIALMLFGIALGSSLHWQIGLIIAASLCTFLIIIYTKCRIVAPLNEQIDSIAGQSSMFAIEVVQNLRTVKHLLVEKEVLRKYTGFVKQISILFRKSLIISTIEFSIYWAFDLYVLAFLYLCTFNLLKNHEIFANNIMMVLSVAIFSTQASKVIGFMSNRLAASFSGAEYFFNIFDRKPYIDNGSTEGQLLVDFHGNISFDQVKFIYPNRPTSIILKGFQLNIRSGQTVALVGLSGSGKSTIIQLLERFYDATKGNIFLDGIDIRQLNIHSLRSHFGLVTQEPVLFDLTIAENIAYGLEHVQMDEIISAAKRANIHQFIEQLSEGYETRIGEYGRFLSGGEKQRIAIARILIRRPKVFLFDEVTSAMDSYNEKIIQEALEEARIEDPSRTSIIIAHRLSTIRSCDVIYVVDEGRIIESGTHTELIERDGAYSKMLRQNVVL</sequence>
<evidence type="ECO:0000256" key="6">
    <source>
        <dbReference type="ARBA" id="ARBA00022989"/>
    </source>
</evidence>
<dbReference type="Gene3D" id="3.40.50.300">
    <property type="entry name" value="P-loop containing nucleotide triphosphate hydrolases"/>
    <property type="match status" value="2"/>
</dbReference>
<dbReference type="PANTHER" id="PTHR43394:SF18">
    <property type="entry name" value="ABC TRANSPORTER B FAMILY MEMBER 11-LIKE"/>
    <property type="match status" value="1"/>
</dbReference>
<feature type="transmembrane region" description="Helical" evidence="8">
    <location>
        <begin position="180"/>
        <end position="208"/>
    </location>
</feature>
<dbReference type="PANTHER" id="PTHR43394">
    <property type="entry name" value="ATP-DEPENDENT PERMEASE MDL1, MITOCHONDRIAL"/>
    <property type="match status" value="1"/>
</dbReference>
<evidence type="ECO:0000256" key="7">
    <source>
        <dbReference type="ARBA" id="ARBA00023136"/>
    </source>
</evidence>
<keyword evidence="5" id="KW-0067">ATP-binding</keyword>
<dbReference type="EMBL" id="CAJNXB010002907">
    <property type="protein sequence ID" value="CAF3287200.1"/>
    <property type="molecule type" value="Genomic_DNA"/>
</dbReference>
<dbReference type="GO" id="GO:0016887">
    <property type="term" value="F:ATP hydrolysis activity"/>
    <property type="evidence" value="ECO:0007669"/>
    <property type="project" value="InterPro"/>
</dbReference>
<organism evidence="11 13">
    <name type="scientific">Rotaria socialis</name>
    <dbReference type="NCBI Taxonomy" id="392032"/>
    <lineage>
        <taxon>Eukaryota</taxon>
        <taxon>Metazoa</taxon>
        <taxon>Spiralia</taxon>
        <taxon>Gnathifera</taxon>
        <taxon>Rotifera</taxon>
        <taxon>Eurotatoria</taxon>
        <taxon>Bdelloidea</taxon>
        <taxon>Philodinida</taxon>
        <taxon>Philodinidae</taxon>
        <taxon>Rotaria</taxon>
    </lineage>
</organism>
<dbReference type="FunFam" id="3.40.50.300:FF:000251">
    <property type="entry name" value="ABC transporter B family member 19"/>
    <property type="match status" value="1"/>
</dbReference>
<evidence type="ECO:0000313" key="12">
    <source>
        <dbReference type="EMBL" id="CAF3719222.1"/>
    </source>
</evidence>
<name>A0A817SLF7_9BILA</name>
<dbReference type="PROSITE" id="PS50893">
    <property type="entry name" value="ABC_TRANSPORTER_2"/>
    <property type="match status" value="1"/>
</dbReference>
<dbReference type="AlphaFoldDB" id="A0A817SLF7"/>
<dbReference type="InterPro" id="IPR003439">
    <property type="entry name" value="ABC_transporter-like_ATP-bd"/>
</dbReference>
<dbReference type="InterPro" id="IPR011527">
    <property type="entry name" value="ABC1_TM_dom"/>
</dbReference>
<dbReference type="GO" id="GO:0005524">
    <property type="term" value="F:ATP binding"/>
    <property type="evidence" value="ECO:0007669"/>
    <property type="project" value="UniProtKB-KW"/>
</dbReference>
<keyword evidence="3 8" id="KW-0812">Transmembrane</keyword>
<evidence type="ECO:0000259" key="10">
    <source>
        <dbReference type="PROSITE" id="PS50929"/>
    </source>
</evidence>
<evidence type="ECO:0000259" key="9">
    <source>
        <dbReference type="PROSITE" id="PS50893"/>
    </source>
</evidence>
<dbReference type="Pfam" id="PF00005">
    <property type="entry name" value="ABC_tran"/>
    <property type="match status" value="2"/>
</dbReference>
<dbReference type="CDD" id="cd03249">
    <property type="entry name" value="ABC_MTABC3_MDL1_MDL2"/>
    <property type="match status" value="1"/>
</dbReference>
<dbReference type="SMART" id="SM00382">
    <property type="entry name" value="AAA"/>
    <property type="match status" value="1"/>
</dbReference>
<protein>
    <submittedName>
        <fullName evidence="11">Uncharacterized protein</fullName>
    </submittedName>
</protein>
<evidence type="ECO:0000256" key="8">
    <source>
        <dbReference type="SAM" id="Phobius"/>
    </source>
</evidence>
<feature type="domain" description="ABC transporter" evidence="9">
    <location>
        <begin position="506"/>
        <end position="745"/>
    </location>
</feature>
<evidence type="ECO:0000256" key="5">
    <source>
        <dbReference type="ARBA" id="ARBA00022840"/>
    </source>
</evidence>
<feature type="transmembrane region" description="Helical" evidence="8">
    <location>
        <begin position="326"/>
        <end position="344"/>
    </location>
</feature>
<dbReference type="InterPro" id="IPR003593">
    <property type="entry name" value="AAA+_ATPase"/>
</dbReference>
<evidence type="ECO:0000256" key="1">
    <source>
        <dbReference type="ARBA" id="ARBA00004141"/>
    </source>
</evidence>
<dbReference type="CDD" id="cd18578">
    <property type="entry name" value="ABC_6TM_Pgp_ABCB1_D2_like"/>
    <property type="match status" value="1"/>
</dbReference>
<dbReference type="InterPro" id="IPR039421">
    <property type="entry name" value="Type_1_exporter"/>
</dbReference>
<feature type="transmembrane region" description="Helical" evidence="8">
    <location>
        <begin position="406"/>
        <end position="428"/>
    </location>
</feature>
<keyword evidence="7 8" id="KW-0472">Membrane</keyword>
<dbReference type="SUPFAM" id="SSF52540">
    <property type="entry name" value="P-loop containing nucleoside triphosphate hydrolases"/>
    <property type="match status" value="2"/>
</dbReference>
<evidence type="ECO:0000256" key="3">
    <source>
        <dbReference type="ARBA" id="ARBA00022692"/>
    </source>
</evidence>
<feature type="domain" description="ABC transmembrane type-1" evidence="10">
    <location>
        <begin position="184"/>
        <end position="471"/>
    </location>
</feature>
<comment type="similarity">
    <text evidence="2">Belongs to the ABC transporter superfamily. ABCB family. Multidrug resistance exporter (TC 3.A.1.201) subfamily.</text>
</comment>
<dbReference type="PROSITE" id="PS00211">
    <property type="entry name" value="ABC_TRANSPORTER_1"/>
    <property type="match status" value="1"/>
</dbReference>
<dbReference type="Gene3D" id="1.20.1560.10">
    <property type="entry name" value="ABC transporter type 1, transmembrane domain"/>
    <property type="match status" value="1"/>
</dbReference>
<dbReference type="InterPro" id="IPR036640">
    <property type="entry name" value="ABC1_TM_sf"/>
</dbReference>
<evidence type="ECO:0000256" key="2">
    <source>
        <dbReference type="ARBA" id="ARBA00007577"/>
    </source>
</evidence>
<evidence type="ECO:0000313" key="13">
    <source>
        <dbReference type="Proteomes" id="UP000663825"/>
    </source>
</evidence>
<keyword evidence="6 8" id="KW-1133">Transmembrane helix</keyword>
<dbReference type="GO" id="GO:0090374">
    <property type="term" value="P:oligopeptide export from mitochondrion"/>
    <property type="evidence" value="ECO:0007669"/>
    <property type="project" value="TreeGrafter"/>
</dbReference>
<dbReference type="GO" id="GO:0015421">
    <property type="term" value="F:ABC-type oligopeptide transporter activity"/>
    <property type="evidence" value="ECO:0007669"/>
    <property type="project" value="TreeGrafter"/>
</dbReference>
<dbReference type="EMBL" id="CAJNYU010004030">
    <property type="protein sequence ID" value="CAF3719222.1"/>
    <property type="molecule type" value="Genomic_DNA"/>
</dbReference>
<gene>
    <name evidence="12" type="ORF">FME351_LOCUS28941</name>
    <name evidence="11" type="ORF">TIS948_LOCUS17274</name>
</gene>
<dbReference type="Proteomes" id="UP000663825">
    <property type="component" value="Unassembled WGS sequence"/>
</dbReference>
<dbReference type="Pfam" id="PF00664">
    <property type="entry name" value="ABC_membrane"/>
    <property type="match status" value="1"/>
</dbReference>
<comment type="subcellular location">
    <subcellularLocation>
        <location evidence="1">Membrane</location>
        <topology evidence="1">Multi-pass membrane protein</topology>
    </subcellularLocation>
</comment>
<dbReference type="OrthoDB" id="6500128at2759"/>
<proteinExistence type="inferred from homology"/>
<feature type="transmembrane region" description="Helical" evidence="8">
    <location>
        <begin position="228"/>
        <end position="250"/>
    </location>
</feature>
<dbReference type="SUPFAM" id="SSF90123">
    <property type="entry name" value="ABC transporter transmembrane region"/>
    <property type="match status" value="1"/>
</dbReference>
<dbReference type="GO" id="GO:0005743">
    <property type="term" value="C:mitochondrial inner membrane"/>
    <property type="evidence" value="ECO:0007669"/>
    <property type="project" value="TreeGrafter"/>
</dbReference>
<dbReference type="PROSITE" id="PS50929">
    <property type="entry name" value="ABC_TM1F"/>
    <property type="match status" value="1"/>
</dbReference>
<keyword evidence="4" id="KW-0547">Nucleotide-binding</keyword>